<proteinExistence type="predicted"/>
<accession>A0ABP6ZMK7</accession>
<gene>
    <name evidence="1" type="ORF">GCM10022236_15450</name>
</gene>
<evidence type="ECO:0000313" key="1">
    <source>
        <dbReference type="EMBL" id="GAA3614445.1"/>
    </source>
</evidence>
<comment type="caution">
    <text evidence="1">The sequence shown here is derived from an EMBL/GenBank/DDBJ whole genome shotgun (WGS) entry which is preliminary data.</text>
</comment>
<reference evidence="2" key="1">
    <citation type="journal article" date="2019" name="Int. J. Syst. Evol. Microbiol.">
        <title>The Global Catalogue of Microorganisms (GCM) 10K type strain sequencing project: providing services to taxonomists for standard genome sequencing and annotation.</title>
        <authorList>
            <consortium name="The Broad Institute Genomics Platform"/>
            <consortium name="The Broad Institute Genome Sequencing Center for Infectious Disease"/>
            <person name="Wu L."/>
            <person name="Ma J."/>
        </authorList>
    </citation>
    <scope>NUCLEOTIDE SEQUENCE [LARGE SCALE GENOMIC DNA]</scope>
    <source>
        <strain evidence="2">JCM 16929</strain>
    </source>
</reference>
<protein>
    <recommendedName>
        <fullName evidence="3">DivIVA domain-containing protein</fullName>
    </recommendedName>
</protein>
<dbReference type="RefSeq" id="WP_344803060.1">
    <property type="nucleotide sequence ID" value="NZ_BAABAB010000010.1"/>
</dbReference>
<keyword evidence="2" id="KW-1185">Reference proteome</keyword>
<evidence type="ECO:0008006" key="3">
    <source>
        <dbReference type="Google" id="ProtNLM"/>
    </source>
</evidence>
<name>A0ABP6ZMK7_9ACTN</name>
<dbReference type="Proteomes" id="UP001501490">
    <property type="component" value="Unassembled WGS sequence"/>
</dbReference>
<sequence length="69" mass="7688">MSVHTIRDWRGIKVPVGRCTTEELRHMRAEAAVAANHIEQFIAEVEAELAERRAMVSNRDVAEGRSAAS</sequence>
<evidence type="ECO:0000313" key="2">
    <source>
        <dbReference type="Proteomes" id="UP001501490"/>
    </source>
</evidence>
<organism evidence="1 2">
    <name type="scientific">Microlunatus ginsengisoli</name>
    <dbReference type="NCBI Taxonomy" id="363863"/>
    <lineage>
        <taxon>Bacteria</taxon>
        <taxon>Bacillati</taxon>
        <taxon>Actinomycetota</taxon>
        <taxon>Actinomycetes</taxon>
        <taxon>Propionibacteriales</taxon>
        <taxon>Propionibacteriaceae</taxon>
        <taxon>Microlunatus</taxon>
    </lineage>
</organism>
<dbReference type="EMBL" id="BAABAB010000010">
    <property type="protein sequence ID" value="GAA3614445.1"/>
    <property type="molecule type" value="Genomic_DNA"/>
</dbReference>